<dbReference type="EMBL" id="LAZR01000375">
    <property type="protein sequence ID" value="KKN71848.1"/>
    <property type="molecule type" value="Genomic_DNA"/>
</dbReference>
<keyword evidence="1" id="KW-0472">Membrane</keyword>
<feature type="transmembrane region" description="Helical" evidence="1">
    <location>
        <begin position="12"/>
        <end position="31"/>
    </location>
</feature>
<evidence type="ECO:0000313" key="2">
    <source>
        <dbReference type="EMBL" id="KKN71848.1"/>
    </source>
</evidence>
<keyword evidence="1" id="KW-0812">Transmembrane</keyword>
<evidence type="ECO:0000256" key="1">
    <source>
        <dbReference type="SAM" id="Phobius"/>
    </source>
</evidence>
<keyword evidence="1" id="KW-1133">Transmembrane helix</keyword>
<comment type="caution">
    <text evidence="2">The sequence shown here is derived from an EMBL/GenBank/DDBJ whole genome shotgun (WGS) entry which is preliminary data.</text>
</comment>
<proteinExistence type="predicted"/>
<feature type="transmembrane region" description="Helical" evidence="1">
    <location>
        <begin position="37"/>
        <end position="54"/>
    </location>
</feature>
<sequence>MKIICTSKDWKLGYTGFVGILIALSGMLFFSGGFKDWRWWVFVVLVAFLNAFLMDKMRQPNDKK</sequence>
<reference evidence="2" key="1">
    <citation type="journal article" date="2015" name="Nature">
        <title>Complex archaea that bridge the gap between prokaryotes and eukaryotes.</title>
        <authorList>
            <person name="Spang A."/>
            <person name="Saw J.H."/>
            <person name="Jorgensen S.L."/>
            <person name="Zaremba-Niedzwiedzka K."/>
            <person name="Martijn J."/>
            <person name="Lind A.E."/>
            <person name="van Eijk R."/>
            <person name="Schleper C."/>
            <person name="Guy L."/>
            <person name="Ettema T.J."/>
        </authorList>
    </citation>
    <scope>NUCLEOTIDE SEQUENCE</scope>
</reference>
<accession>A0A0F9W1C9</accession>
<gene>
    <name evidence="2" type="ORF">LCGC14_0417020</name>
</gene>
<organism evidence="2">
    <name type="scientific">marine sediment metagenome</name>
    <dbReference type="NCBI Taxonomy" id="412755"/>
    <lineage>
        <taxon>unclassified sequences</taxon>
        <taxon>metagenomes</taxon>
        <taxon>ecological metagenomes</taxon>
    </lineage>
</organism>
<dbReference type="AlphaFoldDB" id="A0A0F9W1C9"/>
<protein>
    <submittedName>
        <fullName evidence="2">Uncharacterized protein</fullName>
    </submittedName>
</protein>
<name>A0A0F9W1C9_9ZZZZ</name>